<reference evidence="2 3" key="1">
    <citation type="submission" date="2018-12" db="EMBL/GenBank/DDBJ databases">
        <title>Amycolatopsis eburnea sp. nov. actinomycete associate with arbuscular mycorrhiza fungal spore.</title>
        <authorList>
            <person name="Lumyong S."/>
            <person name="Chaiya L."/>
        </authorList>
    </citation>
    <scope>NUCLEOTIDE SEQUENCE [LARGE SCALE GENOMIC DNA]</scope>
    <source>
        <strain evidence="2 3">GLM-1</strain>
    </source>
</reference>
<dbReference type="EMBL" id="RSEC01000048">
    <property type="protein sequence ID" value="RSD16387.1"/>
    <property type="molecule type" value="Genomic_DNA"/>
</dbReference>
<feature type="transmembrane region" description="Helical" evidence="1">
    <location>
        <begin position="7"/>
        <end position="33"/>
    </location>
</feature>
<dbReference type="AlphaFoldDB" id="A0A427T7N8"/>
<keyword evidence="1" id="KW-0472">Membrane</keyword>
<feature type="transmembrane region" description="Helical" evidence="1">
    <location>
        <begin position="72"/>
        <end position="94"/>
    </location>
</feature>
<dbReference type="Proteomes" id="UP000267081">
    <property type="component" value="Unassembled WGS sequence"/>
</dbReference>
<evidence type="ECO:0000313" key="2">
    <source>
        <dbReference type="EMBL" id="RSD16387.1"/>
    </source>
</evidence>
<keyword evidence="3" id="KW-1185">Reference proteome</keyword>
<name>A0A427T7N8_9PSEU</name>
<keyword evidence="1" id="KW-1133">Transmembrane helix</keyword>
<protein>
    <submittedName>
        <fullName evidence="2">Uncharacterized protein</fullName>
    </submittedName>
</protein>
<evidence type="ECO:0000256" key="1">
    <source>
        <dbReference type="SAM" id="Phobius"/>
    </source>
</evidence>
<feature type="transmembrane region" description="Helical" evidence="1">
    <location>
        <begin position="45"/>
        <end position="65"/>
    </location>
</feature>
<comment type="caution">
    <text evidence="2">The sequence shown here is derived from an EMBL/GenBank/DDBJ whole genome shotgun (WGS) entry which is preliminary data.</text>
</comment>
<organism evidence="2 3">
    <name type="scientific">Amycolatopsis eburnea</name>
    <dbReference type="NCBI Taxonomy" id="2267691"/>
    <lineage>
        <taxon>Bacteria</taxon>
        <taxon>Bacillati</taxon>
        <taxon>Actinomycetota</taxon>
        <taxon>Actinomycetes</taxon>
        <taxon>Pseudonocardiales</taxon>
        <taxon>Pseudonocardiaceae</taxon>
        <taxon>Amycolatopsis</taxon>
    </lineage>
</organism>
<evidence type="ECO:0000313" key="3">
    <source>
        <dbReference type="Proteomes" id="UP000267081"/>
    </source>
</evidence>
<accession>A0A427T7N8</accession>
<dbReference type="RefSeq" id="WP_125311319.1">
    <property type="nucleotide sequence ID" value="NZ_RSEC01000048.1"/>
</dbReference>
<keyword evidence="1" id="KW-0812">Transmembrane</keyword>
<gene>
    <name evidence="2" type="ORF">EIY87_22345</name>
</gene>
<proteinExistence type="predicted"/>
<sequence>MRAANIVVMTLGFALIALGTAAGGALLLIAGLAGNSRDWTGSGPAFAWLAGAVAWMVVAGGAAVWSARRTRWLAGLPCVVLGAAPAVVVAVAALS</sequence>